<feature type="domain" description="Chromo" evidence="2">
    <location>
        <begin position="149"/>
        <end position="220"/>
    </location>
</feature>
<dbReference type="SMART" id="SM00298">
    <property type="entry name" value="CHROMO"/>
    <property type="match status" value="1"/>
</dbReference>
<dbReference type="EMBL" id="NCKW01007933">
    <property type="protein sequence ID" value="POM69137.1"/>
    <property type="molecule type" value="Genomic_DNA"/>
</dbReference>
<evidence type="ECO:0000313" key="4">
    <source>
        <dbReference type="Proteomes" id="UP000237271"/>
    </source>
</evidence>
<organism evidence="3 4">
    <name type="scientific">Phytophthora palmivora</name>
    <dbReference type="NCBI Taxonomy" id="4796"/>
    <lineage>
        <taxon>Eukaryota</taxon>
        <taxon>Sar</taxon>
        <taxon>Stramenopiles</taxon>
        <taxon>Oomycota</taxon>
        <taxon>Peronosporomycetes</taxon>
        <taxon>Peronosporales</taxon>
        <taxon>Peronosporaceae</taxon>
        <taxon>Phytophthora</taxon>
    </lineage>
</organism>
<dbReference type="InterPro" id="IPR023780">
    <property type="entry name" value="Chromo_domain"/>
</dbReference>
<dbReference type="CDD" id="cd00024">
    <property type="entry name" value="CD_CSD"/>
    <property type="match status" value="1"/>
</dbReference>
<dbReference type="SUPFAM" id="SSF54160">
    <property type="entry name" value="Chromo domain-like"/>
    <property type="match status" value="1"/>
</dbReference>
<sequence length="220" mass="24977">MPLTLRGGTDASIVSKSDSESLKRQLSSLIDEGLTLINRIRDVMSHAQCKQNEYMEKKLNHEPTLKLVSSVGSNKLKHRFIGPFAVLARHGTAYTIDLPKSMATHPTFYVGRLKRYHDPLGLPSRMEEDQGENSPPRNEAEPSGQPELPVAESVSDKQTGTHASHTRGMTERRRSGKRQMLVKWRGYPSSQNSWEPEDRLRVDYPKAFEIWDQTQQPGRK</sequence>
<evidence type="ECO:0000256" key="1">
    <source>
        <dbReference type="SAM" id="MobiDB-lite"/>
    </source>
</evidence>
<dbReference type="Gene3D" id="2.40.50.40">
    <property type="match status" value="1"/>
</dbReference>
<dbReference type="Proteomes" id="UP000237271">
    <property type="component" value="Unassembled WGS sequence"/>
</dbReference>
<protein>
    <submittedName>
        <fullName evidence="3">Pol protein</fullName>
    </submittedName>
</protein>
<reference evidence="3 4" key="1">
    <citation type="journal article" date="2017" name="Genome Biol. Evol.">
        <title>Phytophthora megakarya and P. palmivora, closely related causal agents of cacao black pod rot, underwent increases in genome sizes and gene numbers by different mechanisms.</title>
        <authorList>
            <person name="Ali S.S."/>
            <person name="Shao J."/>
            <person name="Lary D.J."/>
            <person name="Kronmiller B."/>
            <person name="Shen D."/>
            <person name="Strem M.D."/>
            <person name="Amoako-Attah I."/>
            <person name="Akrofi A.Y."/>
            <person name="Begoude B.A."/>
            <person name="Ten Hoopen G.M."/>
            <person name="Coulibaly K."/>
            <person name="Kebe B.I."/>
            <person name="Melnick R.L."/>
            <person name="Guiltinan M.J."/>
            <person name="Tyler B.M."/>
            <person name="Meinhardt L.W."/>
            <person name="Bailey B.A."/>
        </authorList>
    </citation>
    <scope>NUCLEOTIDE SEQUENCE [LARGE SCALE GENOMIC DNA]</scope>
    <source>
        <strain evidence="4">sbr112.9</strain>
    </source>
</reference>
<dbReference type="InterPro" id="IPR056924">
    <property type="entry name" value="SH3_Tf2-1"/>
</dbReference>
<dbReference type="AlphaFoldDB" id="A0A2P4XUD4"/>
<dbReference type="PROSITE" id="PS50013">
    <property type="entry name" value="CHROMO_2"/>
    <property type="match status" value="1"/>
</dbReference>
<comment type="caution">
    <text evidence="3">The sequence shown here is derived from an EMBL/GenBank/DDBJ whole genome shotgun (WGS) entry which is preliminary data.</text>
</comment>
<name>A0A2P4XUD4_9STRA</name>
<evidence type="ECO:0000313" key="3">
    <source>
        <dbReference type="EMBL" id="POM69137.1"/>
    </source>
</evidence>
<gene>
    <name evidence="3" type="ORF">PHPALM_14608</name>
</gene>
<dbReference type="Pfam" id="PF24626">
    <property type="entry name" value="SH3_Tf2-1"/>
    <property type="match status" value="1"/>
</dbReference>
<dbReference type="OrthoDB" id="433924at2759"/>
<keyword evidence="4" id="KW-1185">Reference proteome</keyword>
<proteinExistence type="predicted"/>
<dbReference type="Pfam" id="PF00385">
    <property type="entry name" value="Chromo"/>
    <property type="match status" value="1"/>
</dbReference>
<accession>A0A2P4XUD4</accession>
<dbReference type="InterPro" id="IPR016197">
    <property type="entry name" value="Chromo-like_dom_sf"/>
</dbReference>
<evidence type="ECO:0000259" key="2">
    <source>
        <dbReference type="PROSITE" id="PS50013"/>
    </source>
</evidence>
<feature type="region of interest" description="Disordered" evidence="1">
    <location>
        <begin position="120"/>
        <end position="198"/>
    </location>
</feature>
<dbReference type="InterPro" id="IPR000953">
    <property type="entry name" value="Chromo/chromo_shadow_dom"/>
</dbReference>